<evidence type="ECO:0000256" key="5">
    <source>
        <dbReference type="ARBA" id="ARBA00022530"/>
    </source>
</evidence>
<keyword evidence="7" id="KW-1015">Disulfide bond</keyword>
<reference evidence="10" key="1">
    <citation type="submission" date="2020-11" db="EMBL/GenBank/DDBJ databases">
        <authorList>
            <person name="Tran Van P."/>
        </authorList>
    </citation>
    <scope>NUCLEOTIDE SEQUENCE</scope>
</reference>
<comment type="function">
    <text evidence="9">Ligand for members of the frizzled family of seven transmembrane receptors.</text>
</comment>
<dbReference type="GO" id="GO:0060070">
    <property type="term" value="P:canonical Wnt signaling pathway"/>
    <property type="evidence" value="ECO:0007669"/>
    <property type="project" value="TreeGrafter"/>
</dbReference>
<evidence type="ECO:0000256" key="2">
    <source>
        <dbReference type="ARBA" id="ARBA00005683"/>
    </source>
</evidence>
<evidence type="ECO:0000256" key="7">
    <source>
        <dbReference type="ARBA" id="ARBA00023157"/>
    </source>
</evidence>
<evidence type="ECO:0000256" key="9">
    <source>
        <dbReference type="RuleBase" id="RU003500"/>
    </source>
</evidence>
<gene>
    <name evidence="10" type="ORF">NMOB1V02_LOCUS10687</name>
</gene>
<comment type="similarity">
    <text evidence="2 9">Belongs to the Wnt family.</text>
</comment>
<name>A0A7R9BZ54_9CRUS</name>
<accession>A0A7R9BZ54</accession>
<dbReference type="InterPro" id="IPR018161">
    <property type="entry name" value="Wnt_CS"/>
</dbReference>
<dbReference type="GO" id="GO:0005109">
    <property type="term" value="F:frizzled binding"/>
    <property type="evidence" value="ECO:0007669"/>
    <property type="project" value="TreeGrafter"/>
</dbReference>
<dbReference type="PRINTS" id="PR01349">
    <property type="entry name" value="WNTPROTEIN"/>
</dbReference>
<dbReference type="SMART" id="SM00097">
    <property type="entry name" value="WNT1"/>
    <property type="match status" value="1"/>
</dbReference>
<evidence type="ECO:0000256" key="4">
    <source>
        <dbReference type="ARBA" id="ARBA00022525"/>
    </source>
</evidence>
<keyword evidence="4" id="KW-0964">Secreted</keyword>
<dbReference type="GO" id="GO:0030182">
    <property type="term" value="P:neuron differentiation"/>
    <property type="evidence" value="ECO:0007669"/>
    <property type="project" value="TreeGrafter"/>
</dbReference>
<evidence type="ECO:0000313" key="11">
    <source>
        <dbReference type="Proteomes" id="UP000678499"/>
    </source>
</evidence>
<proteinExistence type="inferred from homology"/>
<evidence type="ECO:0000256" key="3">
    <source>
        <dbReference type="ARBA" id="ARBA00022473"/>
    </source>
</evidence>
<dbReference type="EMBL" id="OA886792">
    <property type="protein sequence ID" value="CAD7283069.1"/>
    <property type="molecule type" value="Genomic_DNA"/>
</dbReference>
<feature type="non-terminal residue" evidence="10">
    <location>
        <position position="318"/>
    </location>
</feature>
<protein>
    <recommendedName>
        <fullName evidence="9">Protein Wnt</fullName>
    </recommendedName>
</protein>
<evidence type="ECO:0000256" key="8">
    <source>
        <dbReference type="ARBA" id="ARBA00023288"/>
    </source>
</evidence>
<keyword evidence="6 9" id="KW-0879">Wnt signaling pathway</keyword>
<dbReference type="PANTHER" id="PTHR12027:SF37">
    <property type="entry name" value="PROTEIN WNT"/>
    <property type="match status" value="1"/>
</dbReference>
<sequence>FVKNTLLLEPSPFLGRRSLVNATQGRYRLRSTPPLGSYLLILANTSYGQLPLSFGQLLSWVVAFFFWPTPLFDWRNKEQGKGAFYLQEGSGQQQSFGAERIIWFYNEVICDMDKDKRGSKEAAFLHAVTSAGVTYAVSRSCSRGDLATCHCDKKTWGGCTDNVRYGSVFTRKFVDSKDKFTRDARAQMNLHNNRAGRKAVRRHLSLDCKCHGVSGSCAVRTCWQRLESFRGIGDFLKRKFDSATEVTLSPDGAGLVVSNAWAAQPPTKGDLVYFEESPDFCEANAEGQSSILFFSIYPFETAQVFEVMIHAKISQRSF</sequence>
<comment type="subcellular location">
    <subcellularLocation>
        <location evidence="1 9">Secreted</location>
        <location evidence="1 9">Extracellular space</location>
        <location evidence="1 9">Extracellular matrix</location>
    </subcellularLocation>
</comment>
<evidence type="ECO:0000256" key="1">
    <source>
        <dbReference type="ARBA" id="ARBA00004498"/>
    </source>
</evidence>
<dbReference type="GO" id="GO:0045165">
    <property type="term" value="P:cell fate commitment"/>
    <property type="evidence" value="ECO:0007669"/>
    <property type="project" value="TreeGrafter"/>
</dbReference>
<dbReference type="PROSITE" id="PS00246">
    <property type="entry name" value="WNT1"/>
    <property type="match status" value="1"/>
</dbReference>
<dbReference type="Proteomes" id="UP000678499">
    <property type="component" value="Unassembled WGS sequence"/>
</dbReference>
<dbReference type="EMBL" id="CAJPEX010004755">
    <property type="protein sequence ID" value="CAG0923221.1"/>
    <property type="molecule type" value="Genomic_DNA"/>
</dbReference>
<dbReference type="GO" id="GO:0005125">
    <property type="term" value="F:cytokine activity"/>
    <property type="evidence" value="ECO:0007669"/>
    <property type="project" value="TreeGrafter"/>
</dbReference>
<keyword evidence="5" id="KW-0272">Extracellular matrix</keyword>
<keyword evidence="8" id="KW-0449">Lipoprotein</keyword>
<keyword evidence="3 9" id="KW-0217">Developmental protein</keyword>
<keyword evidence="11" id="KW-1185">Reference proteome</keyword>
<feature type="non-terminal residue" evidence="10">
    <location>
        <position position="1"/>
    </location>
</feature>
<evidence type="ECO:0000256" key="6">
    <source>
        <dbReference type="ARBA" id="ARBA00022687"/>
    </source>
</evidence>
<dbReference type="AlphaFoldDB" id="A0A7R9BZ54"/>
<dbReference type="Pfam" id="PF00110">
    <property type="entry name" value="wnt"/>
    <property type="match status" value="1"/>
</dbReference>
<dbReference type="PANTHER" id="PTHR12027">
    <property type="entry name" value="WNT RELATED"/>
    <property type="match status" value="1"/>
</dbReference>
<dbReference type="InterPro" id="IPR005817">
    <property type="entry name" value="Wnt"/>
</dbReference>
<dbReference type="GO" id="GO:0005615">
    <property type="term" value="C:extracellular space"/>
    <property type="evidence" value="ECO:0007669"/>
    <property type="project" value="TreeGrafter"/>
</dbReference>
<evidence type="ECO:0000313" key="10">
    <source>
        <dbReference type="EMBL" id="CAD7283069.1"/>
    </source>
</evidence>
<dbReference type="OrthoDB" id="5945655at2759"/>
<organism evidence="10">
    <name type="scientific">Notodromas monacha</name>
    <dbReference type="NCBI Taxonomy" id="399045"/>
    <lineage>
        <taxon>Eukaryota</taxon>
        <taxon>Metazoa</taxon>
        <taxon>Ecdysozoa</taxon>
        <taxon>Arthropoda</taxon>
        <taxon>Crustacea</taxon>
        <taxon>Oligostraca</taxon>
        <taxon>Ostracoda</taxon>
        <taxon>Podocopa</taxon>
        <taxon>Podocopida</taxon>
        <taxon>Cypridocopina</taxon>
        <taxon>Cypridoidea</taxon>
        <taxon>Cyprididae</taxon>
        <taxon>Notodromas</taxon>
    </lineage>
</organism>